<proteinExistence type="predicted"/>
<name>A0A8K2A7I2_9CYAN</name>
<organism evidence="1 2">
    <name type="scientific">Petrachloros mirabilis ULC683</name>
    <dbReference type="NCBI Taxonomy" id="2781853"/>
    <lineage>
        <taxon>Bacteria</taxon>
        <taxon>Bacillati</taxon>
        <taxon>Cyanobacteriota</taxon>
        <taxon>Cyanophyceae</taxon>
        <taxon>Synechococcales</taxon>
        <taxon>Petrachlorosaceae</taxon>
        <taxon>Petrachloros</taxon>
        <taxon>Petrachloros mirabilis</taxon>
    </lineage>
</organism>
<keyword evidence="2" id="KW-1185">Reference proteome</keyword>
<sequence length="204" mass="23143">MQTNFTASQSVVIQVPEEVVPIQHYLRQPRRLIHALTDPSRVEQLSNQCFRLKMRSLHFLMLKLQPTVDMKVWATPDGIVHIESVGCEIRGVDYINQRFQLQLQGQLYPAHRGQKTQLEGRADLKVSVELPPMFWMTPRPVIEATGNGLLKSVLLSVKQRLVHQLITDYRHWVKLAIHSPRPQGYAPEGTTPLAISGVSSNPDA</sequence>
<dbReference type="Pfam" id="PF09366">
    <property type="entry name" value="DUF1997"/>
    <property type="match status" value="1"/>
</dbReference>
<evidence type="ECO:0000313" key="1">
    <source>
        <dbReference type="EMBL" id="NCJ05990.1"/>
    </source>
</evidence>
<dbReference type="PANTHER" id="PTHR34133:SF8">
    <property type="entry name" value="OS07G0633000 PROTEIN"/>
    <property type="match status" value="1"/>
</dbReference>
<accession>A0A8K2A7I2</accession>
<comment type="caution">
    <text evidence="1">The sequence shown here is derived from an EMBL/GenBank/DDBJ whole genome shotgun (WGS) entry which is preliminary data.</text>
</comment>
<dbReference type="PANTHER" id="PTHR34133">
    <property type="entry name" value="OS07G0633000 PROTEIN"/>
    <property type="match status" value="1"/>
</dbReference>
<reference evidence="1" key="1">
    <citation type="submission" date="2019-12" db="EMBL/GenBank/DDBJ databases">
        <title>High-Quality draft genome sequences of three cyanobacteria isolated from the limestone walls of the Old Cathedral of Coimbra.</title>
        <authorList>
            <person name="Tiago I."/>
            <person name="Soares F."/>
            <person name="Portugal A."/>
        </authorList>
    </citation>
    <scope>NUCLEOTIDE SEQUENCE [LARGE SCALE GENOMIC DNA]</scope>
    <source>
        <strain evidence="1">C</strain>
    </source>
</reference>
<dbReference type="EMBL" id="WVIC01000008">
    <property type="protein sequence ID" value="NCJ05990.1"/>
    <property type="molecule type" value="Genomic_DNA"/>
</dbReference>
<protein>
    <submittedName>
        <fullName evidence="1">DUF1997 domain-containing protein</fullName>
    </submittedName>
</protein>
<dbReference type="Proteomes" id="UP000607397">
    <property type="component" value="Unassembled WGS sequence"/>
</dbReference>
<dbReference type="InterPro" id="IPR018971">
    <property type="entry name" value="DUF1997"/>
</dbReference>
<dbReference type="RefSeq" id="WP_161824467.1">
    <property type="nucleotide sequence ID" value="NZ_WVIC01000008.1"/>
</dbReference>
<dbReference type="AlphaFoldDB" id="A0A8K2A7I2"/>
<evidence type="ECO:0000313" key="2">
    <source>
        <dbReference type="Proteomes" id="UP000607397"/>
    </source>
</evidence>
<gene>
    <name evidence="1" type="ORF">GS597_05580</name>
</gene>